<dbReference type="Gene3D" id="1.10.1200.10">
    <property type="entry name" value="ACP-like"/>
    <property type="match status" value="1"/>
</dbReference>
<dbReference type="PANTHER" id="PTHR43775:SF37">
    <property type="entry name" value="SI:DKEY-61P9.11"/>
    <property type="match status" value="1"/>
</dbReference>
<dbReference type="InterPro" id="IPR009081">
    <property type="entry name" value="PP-bd_ACP"/>
</dbReference>
<dbReference type="SMART" id="SM00822">
    <property type="entry name" value="PKS_KR"/>
    <property type="match status" value="1"/>
</dbReference>
<protein>
    <recommendedName>
        <fullName evidence="3">Carrier domain-containing protein</fullName>
    </recommendedName>
</protein>
<evidence type="ECO:0000256" key="1">
    <source>
        <dbReference type="ARBA" id="ARBA00022450"/>
    </source>
</evidence>
<gene>
    <name evidence="4" type="ORF">TWF102_008360</name>
</gene>
<dbReference type="PANTHER" id="PTHR43775">
    <property type="entry name" value="FATTY ACID SYNTHASE"/>
    <property type="match status" value="1"/>
</dbReference>
<dbReference type="GO" id="GO:0004312">
    <property type="term" value="F:fatty acid synthase activity"/>
    <property type="evidence" value="ECO:0007669"/>
    <property type="project" value="TreeGrafter"/>
</dbReference>
<dbReference type="Pfam" id="PF08659">
    <property type="entry name" value="KR"/>
    <property type="match status" value="1"/>
</dbReference>
<evidence type="ECO:0000313" key="5">
    <source>
        <dbReference type="Proteomes" id="UP000475325"/>
    </source>
</evidence>
<dbReference type="SMART" id="SM00823">
    <property type="entry name" value="PKS_PP"/>
    <property type="match status" value="1"/>
</dbReference>
<keyword evidence="2" id="KW-0597">Phosphoprotein</keyword>
<dbReference type="EMBL" id="WIQW01000051">
    <property type="protein sequence ID" value="KAF3092541.1"/>
    <property type="molecule type" value="Genomic_DNA"/>
</dbReference>
<name>A0A7C8J400_ORBOL</name>
<organism evidence="4 5">
    <name type="scientific">Orbilia oligospora</name>
    <name type="common">Nematode-trapping fungus</name>
    <name type="synonym">Arthrobotrys oligospora</name>
    <dbReference type="NCBI Taxonomy" id="2813651"/>
    <lineage>
        <taxon>Eukaryota</taxon>
        <taxon>Fungi</taxon>
        <taxon>Dikarya</taxon>
        <taxon>Ascomycota</taxon>
        <taxon>Pezizomycotina</taxon>
        <taxon>Orbiliomycetes</taxon>
        <taxon>Orbiliales</taxon>
        <taxon>Orbiliaceae</taxon>
        <taxon>Orbilia</taxon>
    </lineage>
</organism>
<dbReference type="Pfam" id="PF00550">
    <property type="entry name" value="PP-binding"/>
    <property type="match status" value="1"/>
</dbReference>
<dbReference type="GO" id="GO:0006633">
    <property type="term" value="P:fatty acid biosynthetic process"/>
    <property type="evidence" value="ECO:0007669"/>
    <property type="project" value="TreeGrafter"/>
</dbReference>
<accession>A0A7C8J400</accession>
<proteinExistence type="predicted"/>
<dbReference type="Gene3D" id="3.40.50.720">
    <property type="entry name" value="NAD(P)-binding Rossmann-like Domain"/>
    <property type="match status" value="1"/>
</dbReference>
<sequence>MAERGVKNLVLLSRSGPKTKEAEDLIRELKELGVNCVVPACDITNRNMLYKTLQDLDISPIRGCIQSSMVLQSALFSDMTHDDWVDVTACKVAGSWNLHELLPNDLGFFILLSSVQAVFGARTQANYNAASTYMDGLAHHRNTYHGVDTNDYHALLDYYCNPALTFSTPGDAQVTIGMKLLHVDPELDPLGTIWGRNPMFKALRRLKEMDSSNGRASNGGNRNVASLLAAAQTTEEAIEVVLKALTTRLSSTIAGMDPEEMDQAKSIQSYGVDSLQTMELRSWFLRFFRADLPTFSILGSPSLTALAITIVERSTICAKK</sequence>
<dbReference type="InterPro" id="IPR050091">
    <property type="entry name" value="PKS_NRPS_Biosynth_Enz"/>
</dbReference>
<dbReference type="InterPro" id="IPR006162">
    <property type="entry name" value="Ppantetheine_attach_site"/>
</dbReference>
<evidence type="ECO:0000256" key="2">
    <source>
        <dbReference type="ARBA" id="ARBA00022553"/>
    </source>
</evidence>
<dbReference type="PROSITE" id="PS00012">
    <property type="entry name" value="PHOSPHOPANTETHEINE"/>
    <property type="match status" value="1"/>
</dbReference>
<dbReference type="InterPro" id="IPR013968">
    <property type="entry name" value="PKS_KR"/>
</dbReference>
<dbReference type="InterPro" id="IPR036736">
    <property type="entry name" value="ACP-like_sf"/>
</dbReference>
<feature type="domain" description="Carrier" evidence="3">
    <location>
        <begin position="240"/>
        <end position="314"/>
    </location>
</feature>
<evidence type="ECO:0000313" key="4">
    <source>
        <dbReference type="EMBL" id="KAF3092541.1"/>
    </source>
</evidence>
<dbReference type="SUPFAM" id="SSF47336">
    <property type="entry name" value="ACP-like"/>
    <property type="match status" value="1"/>
</dbReference>
<dbReference type="AlphaFoldDB" id="A0A7C8J400"/>
<dbReference type="GO" id="GO:0044550">
    <property type="term" value="P:secondary metabolite biosynthetic process"/>
    <property type="evidence" value="ECO:0007669"/>
    <property type="project" value="TreeGrafter"/>
</dbReference>
<evidence type="ECO:0000259" key="3">
    <source>
        <dbReference type="PROSITE" id="PS50075"/>
    </source>
</evidence>
<dbReference type="InterPro" id="IPR020806">
    <property type="entry name" value="PKS_PP-bd"/>
</dbReference>
<dbReference type="PROSITE" id="PS50075">
    <property type="entry name" value="CARRIER"/>
    <property type="match status" value="1"/>
</dbReference>
<dbReference type="InterPro" id="IPR057326">
    <property type="entry name" value="KR_dom"/>
</dbReference>
<reference evidence="4 5" key="1">
    <citation type="submission" date="2019-06" db="EMBL/GenBank/DDBJ databases">
        <authorList>
            <person name="Palmer J.M."/>
        </authorList>
    </citation>
    <scope>NUCLEOTIDE SEQUENCE [LARGE SCALE GENOMIC DNA]</scope>
    <source>
        <strain evidence="4 5">TWF102</strain>
    </source>
</reference>
<dbReference type="Proteomes" id="UP000475325">
    <property type="component" value="Unassembled WGS sequence"/>
</dbReference>
<keyword evidence="1" id="KW-0596">Phosphopantetheine</keyword>
<dbReference type="GO" id="GO:0031177">
    <property type="term" value="F:phosphopantetheine binding"/>
    <property type="evidence" value="ECO:0007669"/>
    <property type="project" value="InterPro"/>
</dbReference>
<comment type="caution">
    <text evidence="4">The sequence shown here is derived from an EMBL/GenBank/DDBJ whole genome shotgun (WGS) entry which is preliminary data.</text>
</comment>
<dbReference type="SUPFAM" id="SSF51735">
    <property type="entry name" value="NAD(P)-binding Rossmann-fold domains"/>
    <property type="match status" value="1"/>
</dbReference>
<dbReference type="InterPro" id="IPR036291">
    <property type="entry name" value="NAD(P)-bd_dom_sf"/>
</dbReference>